<evidence type="ECO:0000256" key="1">
    <source>
        <dbReference type="ARBA" id="ARBA00005709"/>
    </source>
</evidence>
<gene>
    <name evidence="6" type="ORF">FA740_00995</name>
</gene>
<evidence type="ECO:0000259" key="5">
    <source>
        <dbReference type="Pfam" id="PF00700"/>
    </source>
</evidence>
<keyword evidence="6" id="KW-0969">Cilium</keyword>
<dbReference type="Gene3D" id="1.20.1330.10">
    <property type="entry name" value="f41 fragment of flagellin, N-terminal domain"/>
    <property type="match status" value="1"/>
</dbReference>
<dbReference type="PANTHER" id="PTHR42792">
    <property type="entry name" value="FLAGELLIN"/>
    <property type="match status" value="1"/>
</dbReference>
<keyword evidence="3" id="KW-0964">Secreted</keyword>
<proteinExistence type="inferred from homology"/>
<keyword evidence="6" id="KW-0282">Flagellum</keyword>
<dbReference type="InterPro" id="IPR001029">
    <property type="entry name" value="Flagellin_N"/>
</dbReference>
<feature type="domain" description="Flagellin N-terminal" evidence="4">
    <location>
        <begin position="4"/>
        <end position="135"/>
    </location>
</feature>
<feature type="domain" description="Flagellin C-terminal" evidence="5">
    <location>
        <begin position="196"/>
        <end position="279"/>
    </location>
</feature>
<dbReference type="Pfam" id="PF00700">
    <property type="entry name" value="Flagellin_C"/>
    <property type="match status" value="1"/>
</dbReference>
<dbReference type="InterPro" id="IPR001492">
    <property type="entry name" value="Flagellin"/>
</dbReference>
<comment type="similarity">
    <text evidence="1 3">Belongs to the bacterial flagellin family.</text>
</comment>
<dbReference type="GO" id="GO:0005198">
    <property type="term" value="F:structural molecule activity"/>
    <property type="evidence" value="ECO:0007669"/>
    <property type="project" value="UniProtKB-UniRule"/>
</dbReference>
<dbReference type="AlphaFoldDB" id="A0A4U0R079"/>
<dbReference type="GO" id="GO:0005576">
    <property type="term" value="C:extracellular region"/>
    <property type="evidence" value="ECO:0007669"/>
    <property type="project" value="UniProtKB-SubCell"/>
</dbReference>
<keyword evidence="6" id="KW-0966">Cell projection</keyword>
<comment type="caution">
    <text evidence="6">The sequence shown here is derived from an EMBL/GenBank/DDBJ whole genome shotgun (WGS) entry which is preliminary data.</text>
</comment>
<evidence type="ECO:0000256" key="3">
    <source>
        <dbReference type="RuleBase" id="RU362073"/>
    </source>
</evidence>
<dbReference type="PANTHER" id="PTHR42792:SF2">
    <property type="entry name" value="FLAGELLIN"/>
    <property type="match status" value="1"/>
</dbReference>
<sequence length="280" mass="28836">MSSILTNNSAMVALQTLKSINSQLGKTQSDIATGKTVANAKDNAAVWAISKVMETDQSAFKTIQSNLNVADAVVGTARAGAEQITDLLKEMKNLAIGGANDAADFAKIDTDMAKKIEQITAIIEGTQLNGVNLLKTEPTAGNTAFTVLGSLDRTNGAATTGASNIEVDSVDFEAGLDLTSIGTISDRASAEAAITALEDLIDIAVQGAADLGSAGKRISDQSSFVGKLSDSLKTGIGSLVDADMEEASARLQALQTQQQLGIQALSIANQGPSAVMSLFR</sequence>
<dbReference type="EMBL" id="SUNH01000003">
    <property type="protein sequence ID" value="TJZ87312.1"/>
    <property type="molecule type" value="Genomic_DNA"/>
</dbReference>
<evidence type="ECO:0000259" key="4">
    <source>
        <dbReference type="Pfam" id="PF00669"/>
    </source>
</evidence>
<protein>
    <recommendedName>
        <fullName evidence="3">Flagellin</fullName>
    </recommendedName>
</protein>
<dbReference type="RefSeq" id="WP_136854916.1">
    <property type="nucleotide sequence ID" value="NZ_JBKBVL010000033.1"/>
</dbReference>
<dbReference type="Pfam" id="PF00669">
    <property type="entry name" value="Flagellin_N"/>
    <property type="match status" value="1"/>
</dbReference>
<dbReference type="SUPFAM" id="SSF64518">
    <property type="entry name" value="Phase 1 flagellin"/>
    <property type="match status" value="1"/>
</dbReference>
<organism evidence="6 7">
    <name type="scientific">Paracoccus hibiscisoli</name>
    <dbReference type="NCBI Taxonomy" id="2023261"/>
    <lineage>
        <taxon>Bacteria</taxon>
        <taxon>Pseudomonadati</taxon>
        <taxon>Pseudomonadota</taxon>
        <taxon>Alphaproteobacteria</taxon>
        <taxon>Rhodobacterales</taxon>
        <taxon>Paracoccaceae</taxon>
        <taxon>Paracoccus</taxon>
    </lineage>
</organism>
<keyword evidence="7" id="KW-1185">Reference proteome</keyword>
<dbReference type="Proteomes" id="UP000306223">
    <property type="component" value="Unassembled WGS sequence"/>
</dbReference>
<accession>A0A4U0R079</accession>
<evidence type="ECO:0000313" key="6">
    <source>
        <dbReference type="EMBL" id="TJZ87312.1"/>
    </source>
</evidence>
<dbReference type="InterPro" id="IPR046358">
    <property type="entry name" value="Flagellin_C"/>
</dbReference>
<name>A0A4U0R079_9RHOB</name>
<evidence type="ECO:0000256" key="2">
    <source>
        <dbReference type="ARBA" id="ARBA00023143"/>
    </source>
</evidence>
<reference evidence="6 7" key="1">
    <citation type="submission" date="2019-04" db="EMBL/GenBank/DDBJ databases">
        <authorList>
            <person name="Li J."/>
        </authorList>
    </citation>
    <scope>NUCLEOTIDE SEQUENCE [LARGE SCALE GENOMIC DNA]</scope>
    <source>
        <strain evidence="6 7">CCTCC AB2016182</strain>
    </source>
</reference>
<keyword evidence="2 3" id="KW-0975">Bacterial flagellum</keyword>
<evidence type="ECO:0000313" key="7">
    <source>
        <dbReference type="Proteomes" id="UP000306223"/>
    </source>
</evidence>
<dbReference type="GO" id="GO:0009288">
    <property type="term" value="C:bacterial-type flagellum"/>
    <property type="evidence" value="ECO:0007669"/>
    <property type="project" value="UniProtKB-SubCell"/>
</dbReference>
<comment type="function">
    <text evidence="3">Flagellin is the subunit protein which polymerizes to form the filaments of bacterial flagella.</text>
</comment>
<dbReference type="OrthoDB" id="8328560at2"/>
<comment type="subcellular location">
    <subcellularLocation>
        <location evidence="3">Secreted</location>
    </subcellularLocation>
    <subcellularLocation>
        <location evidence="3">Bacterial flagellum</location>
    </subcellularLocation>
</comment>
<dbReference type="PRINTS" id="PR00207">
    <property type="entry name" value="FLAGELLIN"/>
</dbReference>